<gene>
    <name evidence="11" type="ORF">PJIAN_4503</name>
</gene>
<dbReference type="STRING" id="681398.PJIAN_4503"/>
<comment type="catalytic activity">
    <reaction evidence="9">
        <text>a 5'-end NAD(+)-phospho-ribonucleoside in mRNA + H2O = a 5'-end phospho-adenosine-phospho-ribonucleoside in mRNA + beta-nicotinamide D-ribonucleotide + 2 H(+)</text>
        <dbReference type="Rhea" id="RHEA:60876"/>
        <dbReference type="Rhea" id="RHEA-COMP:15698"/>
        <dbReference type="Rhea" id="RHEA-COMP:15719"/>
        <dbReference type="ChEBI" id="CHEBI:14649"/>
        <dbReference type="ChEBI" id="CHEBI:15377"/>
        <dbReference type="ChEBI" id="CHEBI:15378"/>
        <dbReference type="ChEBI" id="CHEBI:144029"/>
        <dbReference type="ChEBI" id="CHEBI:144051"/>
    </reaction>
    <physiologicalReaction direction="left-to-right" evidence="9">
        <dbReference type="Rhea" id="RHEA:60877"/>
    </physiologicalReaction>
</comment>
<reference evidence="12" key="2">
    <citation type="journal article" date="2017" name="Genome Announc.">
        <title>Draft genome sequence of Paludibacter jiangxiensis NM7(T), a propionate-producing fermentative bacterium.</title>
        <authorList>
            <person name="Qiu Y.-L."/>
            <person name="Tourlousse D.M."/>
            <person name="Matsuura N."/>
            <person name="Ohashi A."/>
            <person name="Sekiguchi Y."/>
        </authorList>
    </citation>
    <scope>NUCLEOTIDE SEQUENCE [LARGE SCALE GENOMIC DNA]</scope>
    <source>
        <strain evidence="12">NM7</strain>
    </source>
</reference>
<dbReference type="Pfam" id="PF09297">
    <property type="entry name" value="Zn_ribbon_NUD"/>
    <property type="match status" value="1"/>
</dbReference>
<dbReference type="InterPro" id="IPR015797">
    <property type="entry name" value="NUDIX_hydrolase-like_dom_sf"/>
</dbReference>
<dbReference type="GO" id="GO:0019677">
    <property type="term" value="P:NAD+ catabolic process"/>
    <property type="evidence" value="ECO:0007669"/>
    <property type="project" value="TreeGrafter"/>
</dbReference>
<dbReference type="NCBIfam" id="NF001299">
    <property type="entry name" value="PRK00241.1"/>
    <property type="match status" value="1"/>
</dbReference>
<evidence type="ECO:0000313" key="11">
    <source>
        <dbReference type="EMBL" id="GAT63960.1"/>
    </source>
</evidence>
<evidence type="ECO:0000256" key="1">
    <source>
        <dbReference type="ARBA" id="ARBA00001946"/>
    </source>
</evidence>
<dbReference type="InterPro" id="IPR000086">
    <property type="entry name" value="NUDIX_hydrolase_dom"/>
</dbReference>
<comment type="caution">
    <text evidence="11">The sequence shown here is derived from an EMBL/GenBank/DDBJ whole genome shotgun (WGS) entry which is preliminary data.</text>
</comment>
<dbReference type="GO" id="GO:0046872">
    <property type="term" value="F:metal ion binding"/>
    <property type="evidence" value="ECO:0007669"/>
    <property type="project" value="UniProtKB-KW"/>
</dbReference>
<dbReference type="PANTHER" id="PTHR42904:SF6">
    <property type="entry name" value="NAD-CAPPED RNA HYDROLASE NUDT12"/>
    <property type="match status" value="1"/>
</dbReference>
<keyword evidence="5" id="KW-0479">Metal-binding</keyword>
<evidence type="ECO:0000313" key="12">
    <source>
        <dbReference type="Proteomes" id="UP000076586"/>
    </source>
</evidence>
<evidence type="ECO:0000256" key="6">
    <source>
        <dbReference type="ARBA" id="ARBA00022801"/>
    </source>
</evidence>
<sequence length="294" mass="33270">MHSTPGQFVAPANSIISMIQDIFPHRFDNHFVAGKSIEDKDFVLHYKDNTLLLKNDKTGLELPQKKDFTNITDQTEATFLFTLNEVSCFLVWDAPLAKESDITYQEINFFRTASRKEVAWVGVVGYHLRNWYAEHRFCGKCGTKTIHKPDERAMMCPNCHTLFFPKISPAIIVAITSGDKILLAHNAHFKPGWFSLIAGYADVGETLEETVRREVKEEVGLDVKNIRYYTSQPWPLSGSVMVGFTAEADENQPIVIDQNEIAEAAWYTRGNLPDHPTNVSVGGELIEKFEKGEL</sequence>
<dbReference type="InterPro" id="IPR020084">
    <property type="entry name" value="NUDIX_hydrolase_CS"/>
</dbReference>
<evidence type="ECO:0000256" key="7">
    <source>
        <dbReference type="ARBA" id="ARBA00022842"/>
    </source>
</evidence>
<dbReference type="GO" id="GO:0006742">
    <property type="term" value="P:NADP+ catabolic process"/>
    <property type="evidence" value="ECO:0007669"/>
    <property type="project" value="TreeGrafter"/>
</dbReference>
<reference evidence="12" key="1">
    <citation type="submission" date="2016-04" db="EMBL/GenBank/DDBJ databases">
        <title>Draft genome sequence of Paludibacter jiangxiensis strain NM7.</title>
        <authorList>
            <person name="Qiu Y."/>
            <person name="Matsuura N."/>
            <person name="Ohashi A."/>
            <person name="Tourlousse M.D."/>
            <person name="Sekiguchi Y."/>
        </authorList>
    </citation>
    <scope>NUCLEOTIDE SEQUENCE [LARGE SCALE GENOMIC DNA]</scope>
    <source>
        <strain evidence="12">NM7</strain>
    </source>
</reference>
<dbReference type="Gene3D" id="3.90.79.10">
    <property type="entry name" value="Nucleoside Triphosphate Pyrophosphohydrolase"/>
    <property type="match status" value="1"/>
</dbReference>
<keyword evidence="7" id="KW-0460">Magnesium</keyword>
<comment type="cofactor">
    <cofactor evidence="2">
        <name>Zn(2+)</name>
        <dbReference type="ChEBI" id="CHEBI:29105"/>
    </cofactor>
</comment>
<keyword evidence="6" id="KW-0378">Hydrolase</keyword>
<dbReference type="Gene3D" id="3.90.79.20">
    <property type="match status" value="1"/>
</dbReference>
<dbReference type="AlphaFoldDB" id="A0A161LSX5"/>
<dbReference type="InterPro" id="IPR049734">
    <property type="entry name" value="NudC-like_C"/>
</dbReference>
<evidence type="ECO:0000256" key="4">
    <source>
        <dbReference type="ARBA" id="ARBA00012381"/>
    </source>
</evidence>
<dbReference type="GO" id="GO:0005829">
    <property type="term" value="C:cytosol"/>
    <property type="evidence" value="ECO:0007669"/>
    <property type="project" value="TreeGrafter"/>
</dbReference>
<accession>A0A161LSX5</accession>
<dbReference type="GO" id="GO:0035529">
    <property type="term" value="F:NADH pyrophosphatase activity"/>
    <property type="evidence" value="ECO:0007669"/>
    <property type="project" value="TreeGrafter"/>
</dbReference>
<organism evidence="11 12">
    <name type="scientific">Paludibacter jiangxiensis</name>
    <dbReference type="NCBI Taxonomy" id="681398"/>
    <lineage>
        <taxon>Bacteria</taxon>
        <taxon>Pseudomonadati</taxon>
        <taxon>Bacteroidota</taxon>
        <taxon>Bacteroidia</taxon>
        <taxon>Bacteroidales</taxon>
        <taxon>Paludibacteraceae</taxon>
        <taxon>Paludibacter</taxon>
    </lineage>
</organism>
<dbReference type="EC" id="3.6.1.22" evidence="4"/>
<evidence type="ECO:0000256" key="9">
    <source>
        <dbReference type="ARBA" id="ARBA00023679"/>
    </source>
</evidence>
<dbReference type="PANTHER" id="PTHR42904">
    <property type="entry name" value="NUDIX HYDROLASE, NUDC SUBFAMILY"/>
    <property type="match status" value="1"/>
</dbReference>
<name>A0A161LSX5_9BACT</name>
<dbReference type="InterPro" id="IPR050241">
    <property type="entry name" value="NAD-cap_RNA_hydrolase_NudC"/>
</dbReference>
<dbReference type="InterPro" id="IPR015375">
    <property type="entry name" value="NADH_PPase-like_N"/>
</dbReference>
<keyword evidence="12" id="KW-1185">Reference proteome</keyword>
<dbReference type="InterPro" id="IPR015376">
    <property type="entry name" value="Znr_NADH_PPase"/>
</dbReference>
<dbReference type="Pfam" id="PF00293">
    <property type="entry name" value="NUDIX"/>
    <property type="match status" value="1"/>
</dbReference>
<dbReference type="CDD" id="cd03429">
    <property type="entry name" value="NUDIX_NADH_pyrophosphatase_Nudt13"/>
    <property type="match status" value="1"/>
</dbReference>
<comment type="cofactor">
    <cofactor evidence="1">
        <name>Mg(2+)</name>
        <dbReference type="ChEBI" id="CHEBI:18420"/>
    </cofactor>
</comment>
<feature type="domain" description="Nudix hydrolase" evidence="10">
    <location>
        <begin position="165"/>
        <end position="290"/>
    </location>
</feature>
<evidence type="ECO:0000256" key="8">
    <source>
        <dbReference type="ARBA" id="ARBA00023027"/>
    </source>
</evidence>
<evidence type="ECO:0000259" key="10">
    <source>
        <dbReference type="PROSITE" id="PS51462"/>
    </source>
</evidence>
<comment type="similarity">
    <text evidence="3">Belongs to the Nudix hydrolase family. NudC subfamily.</text>
</comment>
<dbReference type="PROSITE" id="PS00893">
    <property type="entry name" value="NUDIX_BOX"/>
    <property type="match status" value="1"/>
</dbReference>
<evidence type="ECO:0000256" key="2">
    <source>
        <dbReference type="ARBA" id="ARBA00001947"/>
    </source>
</evidence>
<dbReference type="EMBL" id="BDCR01000004">
    <property type="protein sequence ID" value="GAT63960.1"/>
    <property type="molecule type" value="Genomic_DNA"/>
</dbReference>
<protein>
    <recommendedName>
        <fullName evidence="4">NAD(+) diphosphatase</fullName>
        <ecNumber evidence="4">3.6.1.22</ecNumber>
    </recommendedName>
</protein>
<dbReference type="PROSITE" id="PS51462">
    <property type="entry name" value="NUDIX"/>
    <property type="match status" value="1"/>
</dbReference>
<dbReference type="Pfam" id="PF09296">
    <property type="entry name" value="NUDIX-like"/>
    <property type="match status" value="1"/>
</dbReference>
<evidence type="ECO:0000256" key="3">
    <source>
        <dbReference type="ARBA" id="ARBA00009595"/>
    </source>
</evidence>
<keyword evidence="8" id="KW-0520">NAD</keyword>
<evidence type="ECO:0000256" key="5">
    <source>
        <dbReference type="ARBA" id="ARBA00022723"/>
    </source>
</evidence>
<dbReference type="Proteomes" id="UP000076586">
    <property type="component" value="Unassembled WGS sequence"/>
</dbReference>
<dbReference type="SUPFAM" id="SSF55811">
    <property type="entry name" value="Nudix"/>
    <property type="match status" value="1"/>
</dbReference>
<proteinExistence type="inferred from homology"/>